<evidence type="ECO:0000313" key="2">
    <source>
        <dbReference type="EMBL" id="JAE00982.1"/>
    </source>
</evidence>
<name>A0A0A9ELK1_ARUDO</name>
<dbReference type="EMBL" id="GBRH01196914">
    <property type="protein sequence ID" value="JAE00982.1"/>
    <property type="molecule type" value="Transcribed_RNA"/>
</dbReference>
<organism evidence="2">
    <name type="scientific">Arundo donax</name>
    <name type="common">Giant reed</name>
    <name type="synonym">Donax arundinaceus</name>
    <dbReference type="NCBI Taxonomy" id="35708"/>
    <lineage>
        <taxon>Eukaryota</taxon>
        <taxon>Viridiplantae</taxon>
        <taxon>Streptophyta</taxon>
        <taxon>Embryophyta</taxon>
        <taxon>Tracheophyta</taxon>
        <taxon>Spermatophyta</taxon>
        <taxon>Magnoliopsida</taxon>
        <taxon>Liliopsida</taxon>
        <taxon>Poales</taxon>
        <taxon>Poaceae</taxon>
        <taxon>PACMAD clade</taxon>
        <taxon>Arundinoideae</taxon>
        <taxon>Arundineae</taxon>
        <taxon>Arundo</taxon>
    </lineage>
</organism>
<reference evidence="2" key="1">
    <citation type="submission" date="2014-09" db="EMBL/GenBank/DDBJ databases">
        <authorList>
            <person name="Magalhaes I.L.F."/>
            <person name="Oliveira U."/>
            <person name="Santos F.R."/>
            <person name="Vidigal T.H.D.A."/>
            <person name="Brescovit A.D."/>
            <person name="Santos A.J."/>
        </authorList>
    </citation>
    <scope>NUCLEOTIDE SEQUENCE</scope>
    <source>
        <tissue evidence="2">Shoot tissue taken approximately 20 cm above the soil surface</tissue>
    </source>
</reference>
<feature type="compositionally biased region" description="Basic and acidic residues" evidence="1">
    <location>
        <begin position="1"/>
        <end position="18"/>
    </location>
</feature>
<proteinExistence type="predicted"/>
<sequence length="29" mass="3250">MLLARQKEGKGREGKEGQDQPLVIKIQQA</sequence>
<evidence type="ECO:0000256" key="1">
    <source>
        <dbReference type="SAM" id="MobiDB-lite"/>
    </source>
</evidence>
<feature type="region of interest" description="Disordered" evidence="1">
    <location>
        <begin position="1"/>
        <end position="29"/>
    </location>
</feature>
<protein>
    <submittedName>
        <fullName evidence="2">Uncharacterized protein</fullName>
    </submittedName>
</protein>
<dbReference type="AlphaFoldDB" id="A0A0A9ELK1"/>
<accession>A0A0A9ELK1</accession>
<reference evidence="2" key="2">
    <citation type="journal article" date="2015" name="Data Brief">
        <title>Shoot transcriptome of the giant reed, Arundo donax.</title>
        <authorList>
            <person name="Barrero R.A."/>
            <person name="Guerrero F.D."/>
            <person name="Moolhuijzen P."/>
            <person name="Goolsby J.A."/>
            <person name="Tidwell J."/>
            <person name="Bellgard S.E."/>
            <person name="Bellgard M.I."/>
        </authorList>
    </citation>
    <scope>NUCLEOTIDE SEQUENCE</scope>
    <source>
        <tissue evidence="2">Shoot tissue taken approximately 20 cm above the soil surface</tissue>
    </source>
</reference>